<dbReference type="RefSeq" id="WP_180892301.1">
    <property type="nucleotide sequence ID" value="NZ_JACCKD010000002.1"/>
</dbReference>
<proteinExistence type="predicted"/>
<sequence length="278" mass="30810">MADLDNTTKRKLELIFDMSGGYVLDFSNPRFADFVKTAIGIDPYEKYPPASKAVLLRTIWHEEPMPLVAKLNLELLEHWRVGKLIADEEPKSSEVTLHDELKAQFAALVDTADPASTEFLAKDFSHVDLTALPRELTSQQVVEARLTEIERCLQANAPLAVIFLVGSTLEGLLMELAMAHAATFTGSSAAPRARGVPKPVQDWKLGELIAVARDLGVLGEDVARHADHVRGFRNYIHPRQQLRESFEPRLETARIAQQVLRAALVDLEKLTTGRGVSA</sequence>
<accession>A0A838A6M4</accession>
<dbReference type="EMBL" id="JACCKD010000002">
    <property type="protein sequence ID" value="MBA0125530.1"/>
    <property type="molecule type" value="Genomic_DNA"/>
</dbReference>
<evidence type="ECO:0000313" key="1">
    <source>
        <dbReference type="EMBL" id="MBA0125530.1"/>
    </source>
</evidence>
<keyword evidence="2" id="KW-1185">Reference proteome</keyword>
<dbReference type="Proteomes" id="UP000582974">
    <property type="component" value="Unassembled WGS sequence"/>
</dbReference>
<organism evidence="1 2">
    <name type="scientific">Haloechinothrix aidingensis</name>
    <dbReference type="NCBI Taxonomy" id="2752311"/>
    <lineage>
        <taxon>Bacteria</taxon>
        <taxon>Bacillati</taxon>
        <taxon>Actinomycetota</taxon>
        <taxon>Actinomycetes</taxon>
        <taxon>Pseudonocardiales</taxon>
        <taxon>Pseudonocardiaceae</taxon>
        <taxon>Haloechinothrix</taxon>
    </lineage>
</organism>
<name>A0A838A6M4_9PSEU</name>
<evidence type="ECO:0000313" key="2">
    <source>
        <dbReference type="Proteomes" id="UP000582974"/>
    </source>
</evidence>
<reference evidence="1 2" key="1">
    <citation type="submission" date="2020-07" db="EMBL/GenBank/DDBJ databases">
        <title>Genome of Haloechinothrix sp.</title>
        <authorList>
            <person name="Tang S.-K."/>
            <person name="Yang L."/>
            <person name="Zhu W.-Y."/>
        </authorList>
    </citation>
    <scope>NUCLEOTIDE SEQUENCE [LARGE SCALE GENOMIC DNA]</scope>
    <source>
        <strain evidence="1 2">YIM 98757</strain>
    </source>
</reference>
<dbReference type="AlphaFoldDB" id="A0A838A6M4"/>
<protein>
    <submittedName>
        <fullName evidence="1">Uncharacterized protein</fullName>
    </submittedName>
</protein>
<comment type="caution">
    <text evidence="1">The sequence shown here is derived from an EMBL/GenBank/DDBJ whole genome shotgun (WGS) entry which is preliminary data.</text>
</comment>
<gene>
    <name evidence="1" type="ORF">H0B56_08255</name>
</gene>